<name>A0AAP0I0Q8_9MAGN</name>
<sequence>MQDRLARMEALLMQHLGIRPHVPPTPRTPPSPVTERSGPQSDDQPGHLTTDIAPSQSADLDDHQPRHWTDPHRRMPEDRHHLLDDHDEFMYVQRWHLLLVLLIEKELTRLLYFYWIGGTIITEDMDRNLLVTTGANGELCTHGTAMVTSISNPNELDHSDVFFNPLPLFLIPLFLVNANVASTQIFAGTTIENIFARIGIIGAIGSLGARSTMVVVADTFGISIAENTVVVGSVGTIGETKCARTTPKSTVNCCP</sequence>
<comment type="caution">
    <text evidence="2">The sequence shown here is derived from an EMBL/GenBank/DDBJ whole genome shotgun (WGS) entry which is preliminary data.</text>
</comment>
<proteinExistence type="predicted"/>
<protein>
    <submittedName>
        <fullName evidence="2">Uncharacterized protein</fullName>
    </submittedName>
</protein>
<evidence type="ECO:0000256" key="1">
    <source>
        <dbReference type="SAM" id="MobiDB-lite"/>
    </source>
</evidence>
<organism evidence="2 3">
    <name type="scientific">Stephania cephalantha</name>
    <dbReference type="NCBI Taxonomy" id="152367"/>
    <lineage>
        <taxon>Eukaryota</taxon>
        <taxon>Viridiplantae</taxon>
        <taxon>Streptophyta</taxon>
        <taxon>Embryophyta</taxon>
        <taxon>Tracheophyta</taxon>
        <taxon>Spermatophyta</taxon>
        <taxon>Magnoliopsida</taxon>
        <taxon>Ranunculales</taxon>
        <taxon>Menispermaceae</taxon>
        <taxon>Menispermoideae</taxon>
        <taxon>Cissampelideae</taxon>
        <taxon>Stephania</taxon>
    </lineage>
</organism>
<keyword evidence="3" id="KW-1185">Reference proteome</keyword>
<dbReference type="EMBL" id="JBBNAG010000009">
    <property type="protein sequence ID" value="KAK9105267.1"/>
    <property type="molecule type" value="Genomic_DNA"/>
</dbReference>
<dbReference type="AlphaFoldDB" id="A0AAP0I0Q8"/>
<feature type="compositionally biased region" description="Basic and acidic residues" evidence="1">
    <location>
        <begin position="60"/>
        <end position="76"/>
    </location>
</feature>
<dbReference type="Proteomes" id="UP001419268">
    <property type="component" value="Unassembled WGS sequence"/>
</dbReference>
<evidence type="ECO:0000313" key="3">
    <source>
        <dbReference type="Proteomes" id="UP001419268"/>
    </source>
</evidence>
<feature type="compositionally biased region" description="Pro residues" evidence="1">
    <location>
        <begin position="21"/>
        <end position="32"/>
    </location>
</feature>
<evidence type="ECO:0000313" key="2">
    <source>
        <dbReference type="EMBL" id="KAK9105267.1"/>
    </source>
</evidence>
<reference evidence="2 3" key="1">
    <citation type="submission" date="2024-01" db="EMBL/GenBank/DDBJ databases">
        <title>Genome assemblies of Stephania.</title>
        <authorList>
            <person name="Yang L."/>
        </authorList>
    </citation>
    <scope>NUCLEOTIDE SEQUENCE [LARGE SCALE GENOMIC DNA]</scope>
    <source>
        <strain evidence="2">JXDWG</strain>
        <tissue evidence="2">Leaf</tissue>
    </source>
</reference>
<accession>A0AAP0I0Q8</accession>
<gene>
    <name evidence="2" type="ORF">Scep_022111</name>
</gene>
<feature type="region of interest" description="Disordered" evidence="1">
    <location>
        <begin position="15"/>
        <end position="76"/>
    </location>
</feature>